<name>A0A151NUC4_ALLMI</name>
<proteinExistence type="predicted"/>
<dbReference type="AlphaFoldDB" id="A0A151NUC4"/>
<dbReference type="EMBL" id="AKHW03001922">
    <property type="protein sequence ID" value="KYO40466.1"/>
    <property type="molecule type" value="Genomic_DNA"/>
</dbReference>
<accession>A0A151NUC4</accession>
<evidence type="ECO:0000313" key="2">
    <source>
        <dbReference type="Proteomes" id="UP000050525"/>
    </source>
</evidence>
<reference evidence="1 2" key="1">
    <citation type="journal article" date="2012" name="Genome Biol.">
        <title>Sequencing three crocodilian genomes to illuminate the evolution of archosaurs and amniotes.</title>
        <authorList>
            <person name="St John J.A."/>
            <person name="Braun E.L."/>
            <person name="Isberg S.R."/>
            <person name="Miles L.G."/>
            <person name="Chong A.Y."/>
            <person name="Gongora J."/>
            <person name="Dalzell P."/>
            <person name="Moran C."/>
            <person name="Bed'hom B."/>
            <person name="Abzhanov A."/>
            <person name="Burgess S.C."/>
            <person name="Cooksey A.M."/>
            <person name="Castoe T.A."/>
            <person name="Crawford N.G."/>
            <person name="Densmore L.D."/>
            <person name="Drew J.C."/>
            <person name="Edwards S.V."/>
            <person name="Faircloth B.C."/>
            <person name="Fujita M.K."/>
            <person name="Greenwold M.J."/>
            <person name="Hoffmann F.G."/>
            <person name="Howard J.M."/>
            <person name="Iguchi T."/>
            <person name="Janes D.E."/>
            <person name="Khan S.Y."/>
            <person name="Kohno S."/>
            <person name="de Koning A.J."/>
            <person name="Lance S.L."/>
            <person name="McCarthy F.M."/>
            <person name="McCormack J.E."/>
            <person name="Merchant M.E."/>
            <person name="Peterson D.G."/>
            <person name="Pollock D.D."/>
            <person name="Pourmand N."/>
            <person name="Raney B.J."/>
            <person name="Roessler K.A."/>
            <person name="Sanford J.R."/>
            <person name="Sawyer R.H."/>
            <person name="Schmidt C.J."/>
            <person name="Triplett E.W."/>
            <person name="Tuberville T.D."/>
            <person name="Venegas-Anaya M."/>
            <person name="Howard J.T."/>
            <person name="Jarvis E.D."/>
            <person name="Guillette L.J.Jr."/>
            <person name="Glenn T.C."/>
            <person name="Green R.E."/>
            <person name="Ray D.A."/>
        </authorList>
    </citation>
    <scope>NUCLEOTIDE SEQUENCE [LARGE SCALE GENOMIC DNA]</scope>
    <source>
        <strain evidence="1">KSC_2009_1</strain>
    </source>
</reference>
<organism evidence="1 2">
    <name type="scientific">Alligator mississippiensis</name>
    <name type="common">American alligator</name>
    <dbReference type="NCBI Taxonomy" id="8496"/>
    <lineage>
        <taxon>Eukaryota</taxon>
        <taxon>Metazoa</taxon>
        <taxon>Chordata</taxon>
        <taxon>Craniata</taxon>
        <taxon>Vertebrata</taxon>
        <taxon>Euteleostomi</taxon>
        <taxon>Archelosauria</taxon>
        <taxon>Archosauria</taxon>
        <taxon>Crocodylia</taxon>
        <taxon>Alligatoridae</taxon>
        <taxon>Alligatorinae</taxon>
        <taxon>Alligator</taxon>
    </lineage>
</organism>
<comment type="caution">
    <text evidence="1">The sequence shown here is derived from an EMBL/GenBank/DDBJ whole genome shotgun (WGS) entry which is preliminary data.</text>
</comment>
<gene>
    <name evidence="1" type="ORF">Y1Q_0009511</name>
</gene>
<dbReference type="Proteomes" id="UP000050525">
    <property type="component" value="Unassembled WGS sequence"/>
</dbReference>
<protein>
    <submittedName>
        <fullName evidence="1">Uncharacterized protein</fullName>
    </submittedName>
</protein>
<evidence type="ECO:0000313" key="1">
    <source>
        <dbReference type="EMBL" id="KYO40466.1"/>
    </source>
</evidence>
<sequence>MLFGLVSVTKGCSLLSPLPRQEGQHLLPTAPHRQLCLFAGHGHWVQLDTIADGEPHAKRPALPALDTWATTHCWSCPPAVGAAHSLLELPRCAGCTTSALGTGPSCSSGSWRWWRTG</sequence>
<keyword evidence="2" id="KW-1185">Reference proteome</keyword>